<reference evidence="11" key="1">
    <citation type="submission" date="2020-06" db="EMBL/GenBank/DDBJ databases">
        <title>WGS assembly of Ceratodon purpureus strain R40.</title>
        <authorList>
            <person name="Carey S.B."/>
            <person name="Jenkins J."/>
            <person name="Shu S."/>
            <person name="Lovell J.T."/>
            <person name="Sreedasyam A."/>
            <person name="Maumus F."/>
            <person name="Tiley G.P."/>
            <person name="Fernandez-Pozo N."/>
            <person name="Barry K."/>
            <person name="Chen C."/>
            <person name="Wang M."/>
            <person name="Lipzen A."/>
            <person name="Daum C."/>
            <person name="Saski C.A."/>
            <person name="Payton A.C."/>
            <person name="Mcbreen J.C."/>
            <person name="Conrad R.E."/>
            <person name="Kollar L.M."/>
            <person name="Olsson S."/>
            <person name="Huttunen S."/>
            <person name="Landis J.B."/>
            <person name="Wickett N.J."/>
            <person name="Johnson M.G."/>
            <person name="Rensing S.A."/>
            <person name="Grimwood J."/>
            <person name="Schmutz J."/>
            <person name="Mcdaniel S.F."/>
        </authorList>
    </citation>
    <scope>NUCLEOTIDE SEQUENCE</scope>
    <source>
        <strain evidence="11">R40</strain>
    </source>
</reference>
<dbReference type="SUPFAM" id="SSF52833">
    <property type="entry name" value="Thioredoxin-like"/>
    <property type="match status" value="1"/>
</dbReference>
<dbReference type="PANTHER" id="PTHR10430:SF8">
    <property type="entry name" value="PEROXIREDOXIN-2A-RELATED"/>
    <property type="match status" value="1"/>
</dbReference>
<evidence type="ECO:0000256" key="1">
    <source>
        <dbReference type="ARBA" id="ARBA00001711"/>
    </source>
</evidence>
<sequence length="165" mass="18005">MAPIAVGDTIPNVTLSYLDDDKAQKFNMHEELKGKKVVLVAVPGAFTPTCSQKHIPSFIENAKEIKSKGVSDIIVISVNDQFVMKAWERDYTTSMENAELLKFLADGSAEFTKALDLELDLSDKGLGIRSRRYSLLVDDLVVKIANIEEGGAFAVSGGEDILKAL</sequence>
<keyword evidence="12" id="KW-1185">Reference proteome</keyword>
<organism evidence="11 12">
    <name type="scientific">Ceratodon purpureus</name>
    <name type="common">Fire moss</name>
    <name type="synonym">Dicranum purpureum</name>
    <dbReference type="NCBI Taxonomy" id="3225"/>
    <lineage>
        <taxon>Eukaryota</taxon>
        <taxon>Viridiplantae</taxon>
        <taxon>Streptophyta</taxon>
        <taxon>Embryophyta</taxon>
        <taxon>Bryophyta</taxon>
        <taxon>Bryophytina</taxon>
        <taxon>Bryopsida</taxon>
        <taxon>Dicranidae</taxon>
        <taxon>Pseudoditrichales</taxon>
        <taxon>Ditrichaceae</taxon>
        <taxon>Ceratodon</taxon>
    </lineage>
</organism>
<evidence type="ECO:0000313" key="12">
    <source>
        <dbReference type="Proteomes" id="UP000822688"/>
    </source>
</evidence>
<dbReference type="EMBL" id="CM026422">
    <property type="protein sequence ID" value="KAG0586155.1"/>
    <property type="molecule type" value="Genomic_DNA"/>
</dbReference>
<keyword evidence="7 9" id="KW-0676">Redox-active center</keyword>
<comment type="catalytic activity">
    <reaction evidence="1">
        <text>[glutaredoxin]-dithiol + a hydroperoxide = [glutaredoxin]-disulfide + an alcohol + H2O</text>
        <dbReference type="Rhea" id="RHEA:62624"/>
        <dbReference type="Rhea" id="RHEA-COMP:10729"/>
        <dbReference type="Rhea" id="RHEA-COMP:10730"/>
        <dbReference type="ChEBI" id="CHEBI:15377"/>
        <dbReference type="ChEBI" id="CHEBI:29950"/>
        <dbReference type="ChEBI" id="CHEBI:30879"/>
        <dbReference type="ChEBI" id="CHEBI:35924"/>
        <dbReference type="ChEBI" id="CHEBI:50058"/>
        <dbReference type="EC" id="1.11.1.25"/>
    </reaction>
</comment>
<keyword evidence="4 9" id="KW-0575">Peroxidase</keyword>
<evidence type="ECO:0000256" key="4">
    <source>
        <dbReference type="ARBA" id="ARBA00022559"/>
    </source>
</evidence>
<dbReference type="CDD" id="cd03013">
    <property type="entry name" value="PRX5_like"/>
    <property type="match status" value="1"/>
</dbReference>
<dbReference type="GO" id="GO:0005737">
    <property type="term" value="C:cytoplasm"/>
    <property type="evidence" value="ECO:0007669"/>
    <property type="project" value="TreeGrafter"/>
</dbReference>
<evidence type="ECO:0000256" key="9">
    <source>
        <dbReference type="RuleBase" id="RU366011"/>
    </source>
</evidence>
<dbReference type="Pfam" id="PF08534">
    <property type="entry name" value="Redoxin"/>
    <property type="match status" value="1"/>
</dbReference>
<keyword evidence="6 9" id="KW-0560">Oxidoreductase</keyword>
<dbReference type="InterPro" id="IPR036249">
    <property type="entry name" value="Thioredoxin-like_sf"/>
</dbReference>
<evidence type="ECO:0000256" key="6">
    <source>
        <dbReference type="ARBA" id="ARBA00023002"/>
    </source>
</evidence>
<gene>
    <name evidence="11" type="ORF">KC19_2G069000</name>
</gene>
<dbReference type="GO" id="GO:0042744">
    <property type="term" value="P:hydrogen peroxide catabolic process"/>
    <property type="evidence" value="ECO:0007669"/>
    <property type="project" value="TreeGrafter"/>
</dbReference>
<protein>
    <recommendedName>
        <fullName evidence="3 9">Glutaredoxin-dependent peroxiredoxin</fullName>
        <ecNumber evidence="3 9">1.11.1.25</ecNumber>
    </recommendedName>
</protein>
<evidence type="ECO:0000256" key="7">
    <source>
        <dbReference type="ARBA" id="ARBA00023284"/>
    </source>
</evidence>
<dbReference type="Proteomes" id="UP000822688">
    <property type="component" value="Chromosome 2"/>
</dbReference>
<evidence type="ECO:0000256" key="8">
    <source>
        <dbReference type="PIRSR" id="PIRSR637944-1"/>
    </source>
</evidence>
<proteinExistence type="inferred from homology"/>
<dbReference type="GO" id="GO:0008379">
    <property type="term" value="F:thioredoxin peroxidase activity"/>
    <property type="evidence" value="ECO:0007669"/>
    <property type="project" value="InterPro"/>
</dbReference>
<dbReference type="GO" id="GO:0045454">
    <property type="term" value="P:cell redox homeostasis"/>
    <property type="evidence" value="ECO:0007669"/>
    <property type="project" value="TreeGrafter"/>
</dbReference>
<dbReference type="FunFam" id="3.40.30.10:FF:000020">
    <property type="entry name" value="Peroxiredoxin"/>
    <property type="match status" value="1"/>
</dbReference>
<evidence type="ECO:0000256" key="2">
    <source>
        <dbReference type="ARBA" id="ARBA00010505"/>
    </source>
</evidence>
<evidence type="ECO:0000313" key="11">
    <source>
        <dbReference type="EMBL" id="KAG0586155.1"/>
    </source>
</evidence>
<name>A0A8T0ISW0_CERPU</name>
<dbReference type="PANTHER" id="PTHR10430">
    <property type="entry name" value="PEROXIREDOXIN"/>
    <property type="match status" value="1"/>
</dbReference>
<feature type="domain" description="Thioredoxin" evidence="10">
    <location>
        <begin position="4"/>
        <end position="165"/>
    </location>
</feature>
<dbReference type="GO" id="GO:0034599">
    <property type="term" value="P:cellular response to oxidative stress"/>
    <property type="evidence" value="ECO:0007669"/>
    <property type="project" value="InterPro"/>
</dbReference>
<dbReference type="Gene3D" id="3.40.30.10">
    <property type="entry name" value="Glutaredoxin"/>
    <property type="match status" value="1"/>
</dbReference>
<comment type="caution">
    <text evidence="11">The sequence shown here is derived from an EMBL/GenBank/DDBJ whole genome shotgun (WGS) entry which is preliminary data.</text>
</comment>
<dbReference type="PROSITE" id="PS51352">
    <property type="entry name" value="THIOREDOXIN_2"/>
    <property type="match status" value="1"/>
</dbReference>
<accession>A0A8T0ISW0</accession>
<comment type="function">
    <text evidence="9">Thiol-specific peroxidase that catalyzes the reduction of hydrogen peroxide and organic hydroperoxides to water and alcohols, respectively. Plays a role in cell protection against oxidative stress by detoxifying peroxides.</text>
</comment>
<comment type="similarity">
    <text evidence="2 9">Belongs to the peroxiredoxin family. Prx5 subfamily.</text>
</comment>
<dbReference type="InterPro" id="IPR013766">
    <property type="entry name" value="Thioredoxin_domain"/>
</dbReference>
<dbReference type="EC" id="1.11.1.25" evidence="3 9"/>
<evidence type="ECO:0000256" key="3">
    <source>
        <dbReference type="ARBA" id="ARBA00013016"/>
    </source>
</evidence>
<evidence type="ECO:0000256" key="5">
    <source>
        <dbReference type="ARBA" id="ARBA00022862"/>
    </source>
</evidence>
<evidence type="ECO:0000259" key="10">
    <source>
        <dbReference type="PROSITE" id="PS51352"/>
    </source>
</evidence>
<keyword evidence="5 9" id="KW-0049">Antioxidant</keyword>
<dbReference type="InterPro" id="IPR037944">
    <property type="entry name" value="PRX5-like"/>
</dbReference>
<dbReference type="AlphaFoldDB" id="A0A8T0ISW0"/>
<feature type="active site" description="Cysteine sulfenic acid (-SOH) intermediate" evidence="8">
    <location>
        <position position="50"/>
    </location>
</feature>
<dbReference type="InterPro" id="IPR013740">
    <property type="entry name" value="Redoxin"/>
</dbReference>